<accession>A0AAN8VPP4</accession>
<dbReference type="Pfam" id="PF13839">
    <property type="entry name" value="PC-Esterase"/>
    <property type="match status" value="1"/>
</dbReference>
<feature type="domain" description="Trichome birefringence-like C-terminal" evidence="9">
    <location>
        <begin position="149"/>
        <end position="444"/>
    </location>
</feature>
<protein>
    <submittedName>
        <fullName evidence="11">PC-Esterase</fullName>
    </submittedName>
</protein>
<evidence type="ECO:0000256" key="2">
    <source>
        <dbReference type="ARBA" id="ARBA00007727"/>
    </source>
</evidence>
<dbReference type="Proteomes" id="UP001370490">
    <property type="component" value="Unassembled WGS sequence"/>
</dbReference>
<dbReference type="Pfam" id="PF14416">
    <property type="entry name" value="PMR5N"/>
    <property type="match status" value="1"/>
</dbReference>
<evidence type="ECO:0000256" key="7">
    <source>
        <dbReference type="SAM" id="MobiDB-lite"/>
    </source>
</evidence>
<dbReference type="AlphaFoldDB" id="A0AAN8VPP4"/>
<keyword evidence="4" id="KW-0735">Signal-anchor</keyword>
<evidence type="ECO:0000313" key="12">
    <source>
        <dbReference type="Proteomes" id="UP001370490"/>
    </source>
</evidence>
<dbReference type="GO" id="GO:0016413">
    <property type="term" value="F:O-acetyltransferase activity"/>
    <property type="evidence" value="ECO:0007669"/>
    <property type="project" value="InterPro"/>
</dbReference>
<evidence type="ECO:0000256" key="4">
    <source>
        <dbReference type="ARBA" id="ARBA00022968"/>
    </source>
</evidence>
<evidence type="ECO:0000259" key="10">
    <source>
        <dbReference type="Pfam" id="PF14416"/>
    </source>
</evidence>
<dbReference type="EMBL" id="JBAMMX010000011">
    <property type="protein sequence ID" value="KAK6931122.1"/>
    <property type="molecule type" value="Genomic_DNA"/>
</dbReference>
<comment type="subcellular location">
    <subcellularLocation>
        <location evidence="1">Membrane</location>
        <topology evidence="1">Single-pass membrane protein</topology>
    </subcellularLocation>
</comment>
<keyword evidence="12" id="KW-1185">Reference proteome</keyword>
<evidence type="ECO:0000313" key="11">
    <source>
        <dbReference type="EMBL" id="KAK6931122.1"/>
    </source>
</evidence>
<dbReference type="GO" id="GO:0005794">
    <property type="term" value="C:Golgi apparatus"/>
    <property type="evidence" value="ECO:0007669"/>
    <property type="project" value="TreeGrafter"/>
</dbReference>
<dbReference type="InterPro" id="IPR026057">
    <property type="entry name" value="TBL_C"/>
</dbReference>
<name>A0AAN8VPP4_9MAGN</name>
<keyword evidence="3 8" id="KW-0812">Transmembrane</keyword>
<organism evidence="11 12">
    <name type="scientific">Dillenia turbinata</name>
    <dbReference type="NCBI Taxonomy" id="194707"/>
    <lineage>
        <taxon>Eukaryota</taxon>
        <taxon>Viridiplantae</taxon>
        <taxon>Streptophyta</taxon>
        <taxon>Embryophyta</taxon>
        <taxon>Tracheophyta</taxon>
        <taxon>Spermatophyta</taxon>
        <taxon>Magnoliopsida</taxon>
        <taxon>eudicotyledons</taxon>
        <taxon>Gunneridae</taxon>
        <taxon>Pentapetalae</taxon>
        <taxon>Dilleniales</taxon>
        <taxon>Dilleniaceae</taxon>
        <taxon>Dillenia</taxon>
    </lineage>
</organism>
<keyword evidence="5 8" id="KW-1133">Transmembrane helix</keyword>
<dbReference type="PANTHER" id="PTHR32285">
    <property type="entry name" value="PROTEIN TRICHOME BIREFRINGENCE-LIKE 9-RELATED"/>
    <property type="match status" value="1"/>
</dbReference>
<evidence type="ECO:0000256" key="8">
    <source>
        <dbReference type="SAM" id="Phobius"/>
    </source>
</evidence>
<evidence type="ECO:0000256" key="3">
    <source>
        <dbReference type="ARBA" id="ARBA00022692"/>
    </source>
</evidence>
<keyword evidence="6 8" id="KW-0472">Membrane</keyword>
<comment type="caution">
    <text evidence="11">The sequence shown here is derived from an EMBL/GenBank/DDBJ whole genome shotgun (WGS) entry which is preliminary data.</text>
</comment>
<feature type="compositionally biased region" description="Low complexity" evidence="7">
    <location>
        <begin position="57"/>
        <end position="70"/>
    </location>
</feature>
<evidence type="ECO:0000256" key="6">
    <source>
        <dbReference type="ARBA" id="ARBA00023136"/>
    </source>
</evidence>
<gene>
    <name evidence="11" type="ORF">RJ641_002915</name>
</gene>
<dbReference type="InterPro" id="IPR029962">
    <property type="entry name" value="TBL"/>
</dbReference>
<dbReference type="GO" id="GO:0016020">
    <property type="term" value="C:membrane"/>
    <property type="evidence" value="ECO:0007669"/>
    <property type="project" value="UniProtKB-SubCell"/>
</dbReference>
<evidence type="ECO:0000256" key="5">
    <source>
        <dbReference type="ARBA" id="ARBA00022989"/>
    </source>
</evidence>
<evidence type="ECO:0000259" key="9">
    <source>
        <dbReference type="Pfam" id="PF13839"/>
    </source>
</evidence>
<dbReference type="PANTHER" id="PTHR32285:SF57">
    <property type="entry name" value="XYLOGLUCAN O-ACETYLTRANSFERASE 1"/>
    <property type="match status" value="1"/>
</dbReference>
<feature type="region of interest" description="Disordered" evidence="7">
    <location>
        <begin position="56"/>
        <end position="92"/>
    </location>
</feature>
<dbReference type="InterPro" id="IPR025846">
    <property type="entry name" value="TBL_N"/>
</dbReference>
<feature type="transmembrane region" description="Helical" evidence="8">
    <location>
        <begin position="12"/>
        <end position="36"/>
    </location>
</feature>
<sequence>MDAKSSFKVQHFTLIKLFVWTFYALFAGAFLCLYLYPITFYQPFVNQLSPNNPNSEPLILSPSHLQSSPSSSPPPASQKEATTQTPEEDQEDKIHQCDYTEGKWVKDNLVPLYNDTSCGTIKYGRNCISHGRPDRDYLYWKWEPNQCELPKFAPHTFLQHFSNKHLAFVGDSLARNQLESLLCMLSTISSPKLVYNYGEDDRFRRWHFDSHNFTLSSYWSPLLVKGIEKSEKGNYFNTLYVDYVDEKWASDLDQMDMAVLVAGQWLLLSAVYYERGLALGCHFCPGLNHTEIGFYDAYRKVLRTSLKSIIERRGNSSNGKPISILFVTFPPAHFEGEWDKFGVCSKTKPYEDGEKSMGPVDVRMRKIGIEEVEFAEEKAKQFKNVRLEILDVSRLAFMRPDGHPGPYMLPFPFAEGPRDRVMNDCIHWCLPGPIDTWNEILLEMTKRWEAQSATRR</sequence>
<feature type="domain" description="Trichome birefringence-like N-terminal" evidence="10">
    <location>
        <begin position="96"/>
        <end position="148"/>
    </location>
</feature>
<proteinExistence type="inferred from homology"/>
<reference evidence="11 12" key="1">
    <citation type="submission" date="2023-12" db="EMBL/GenBank/DDBJ databases">
        <title>A high-quality genome assembly for Dillenia turbinata (Dilleniales).</title>
        <authorList>
            <person name="Chanderbali A."/>
        </authorList>
    </citation>
    <scope>NUCLEOTIDE SEQUENCE [LARGE SCALE GENOMIC DNA]</scope>
    <source>
        <strain evidence="11">LSX21</strain>
        <tissue evidence="11">Leaf</tissue>
    </source>
</reference>
<comment type="similarity">
    <text evidence="2">Belongs to the PC-esterase family. TBL subfamily.</text>
</comment>
<evidence type="ECO:0000256" key="1">
    <source>
        <dbReference type="ARBA" id="ARBA00004167"/>
    </source>
</evidence>